<dbReference type="Pfam" id="PF00117">
    <property type="entry name" value="GATase"/>
    <property type="match status" value="1"/>
</dbReference>
<comment type="caution">
    <text evidence="13">Lacks conserved residue(s) required for the propagation of feature annotation.</text>
</comment>
<dbReference type="PRINTS" id="PR00097">
    <property type="entry name" value="ANTSNTHASEII"/>
</dbReference>
<evidence type="ECO:0000256" key="13">
    <source>
        <dbReference type="HAMAP-Rule" id="MF_01209"/>
    </source>
</evidence>
<evidence type="ECO:0000256" key="11">
    <source>
        <dbReference type="ARBA" id="ARBA00048816"/>
    </source>
</evidence>
<dbReference type="GO" id="GO:0006207">
    <property type="term" value="P:'de novo' pyrimidine nucleobase biosynthetic process"/>
    <property type="evidence" value="ECO:0007669"/>
    <property type="project" value="InterPro"/>
</dbReference>
<dbReference type="InterPro" id="IPR017926">
    <property type="entry name" value="GATASE"/>
</dbReference>
<dbReference type="GO" id="GO:0006526">
    <property type="term" value="P:L-arginine biosynthetic process"/>
    <property type="evidence" value="ECO:0007669"/>
    <property type="project" value="UniProtKB-UniRule"/>
</dbReference>
<dbReference type="RefSeq" id="WP_011973184.1">
    <property type="nucleotide sequence ID" value="NC_009635.1"/>
</dbReference>
<feature type="binding site" evidence="13">
    <location>
        <position position="226"/>
    </location>
    <ligand>
        <name>L-glutamine</name>
        <dbReference type="ChEBI" id="CHEBI:58359"/>
    </ligand>
</feature>
<dbReference type="Gene3D" id="3.40.50.880">
    <property type="match status" value="1"/>
</dbReference>
<dbReference type="SMART" id="SM01097">
    <property type="entry name" value="CPSase_sm_chain"/>
    <property type="match status" value="1"/>
</dbReference>
<dbReference type="GO" id="GO:0004088">
    <property type="term" value="F:carbamoyl-phosphate synthase (glutamine-hydrolyzing) activity"/>
    <property type="evidence" value="ECO:0007669"/>
    <property type="project" value="UniProtKB-UniRule"/>
</dbReference>
<dbReference type="HAMAP" id="MF_01209">
    <property type="entry name" value="CPSase_S_chain"/>
    <property type="match status" value="1"/>
</dbReference>
<keyword evidence="10 13" id="KW-0665">Pyrimidine biosynthesis</keyword>
<dbReference type="PANTHER" id="PTHR43418">
    <property type="entry name" value="MULTIFUNCTIONAL TRYPTOPHAN BIOSYNTHESIS PROTEIN-RELATED"/>
    <property type="match status" value="1"/>
</dbReference>
<feature type="binding site" evidence="13">
    <location>
        <position position="224"/>
    </location>
    <ligand>
        <name>L-glutamine</name>
        <dbReference type="ChEBI" id="CHEBI:58359"/>
    </ligand>
</feature>
<evidence type="ECO:0000256" key="5">
    <source>
        <dbReference type="ARBA" id="ARBA00022598"/>
    </source>
</evidence>
<dbReference type="HOGENOM" id="CLU_035901_2_1_2"/>
<feature type="active site" evidence="13">
    <location>
        <position position="333"/>
    </location>
</feature>
<evidence type="ECO:0000256" key="12">
    <source>
        <dbReference type="ARBA" id="ARBA00049285"/>
    </source>
</evidence>
<evidence type="ECO:0000256" key="6">
    <source>
        <dbReference type="ARBA" id="ARBA00022605"/>
    </source>
</evidence>
<dbReference type="GO" id="GO:0006541">
    <property type="term" value="P:glutamine metabolic process"/>
    <property type="evidence" value="ECO:0007669"/>
    <property type="project" value="InterPro"/>
</dbReference>
<keyword evidence="9 13" id="KW-0315">Glutamine amidotransferase</keyword>
<comment type="catalytic activity">
    <reaction evidence="11 13">
        <text>hydrogencarbonate + L-glutamine + 2 ATP + H2O = carbamoyl phosphate + L-glutamate + 2 ADP + phosphate + 2 H(+)</text>
        <dbReference type="Rhea" id="RHEA:18633"/>
        <dbReference type="ChEBI" id="CHEBI:15377"/>
        <dbReference type="ChEBI" id="CHEBI:15378"/>
        <dbReference type="ChEBI" id="CHEBI:17544"/>
        <dbReference type="ChEBI" id="CHEBI:29985"/>
        <dbReference type="ChEBI" id="CHEBI:30616"/>
        <dbReference type="ChEBI" id="CHEBI:43474"/>
        <dbReference type="ChEBI" id="CHEBI:58228"/>
        <dbReference type="ChEBI" id="CHEBI:58359"/>
        <dbReference type="ChEBI" id="CHEBI:456216"/>
        <dbReference type="EC" id="6.3.5.5"/>
    </reaction>
</comment>
<dbReference type="GeneID" id="75305280"/>
<gene>
    <name evidence="13" type="primary">carA</name>
    <name evidence="15" type="ordered locus">Maeo_0466</name>
</gene>
<dbReference type="GO" id="GO:0004359">
    <property type="term" value="F:glutaminase activity"/>
    <property type="evidence" value="ECO:0007669"/>
    <property type="project" value="RHEA"/>
</dbReference>
<evidence type="ECO:0000256" key="9">
    <source>
        <dbReference type="ARBA" id="ARBA00022962"/>
    </source>
</evidence>
<feature type="active site" description="Nucleophile" evidence="13">
    <location>
        <position position="251"/>
    </location>
</feature>
<dbReference type="NCBIfam" id="TIGR01368">
    <property type="entry name" value="CPSaseIIsmall"/>
    <property type="match status" value="1"/>
</dbReference>
<dbReference type="InterPro" id="IPR006274">
    <property type="entry name" value="CarbamoylP_synth_ssu"/>
</dbReference>
<evidence type="ECO:0000256" key="10">
    <source>
        <dbReference type="ARBA" id="ARBA00022975"/>
    </source>
</evidence>
<dbReference type="EC" id="6.3.5.5" evidence="13"/>
<keyword evidence="7 13" id="KW-0547">Nucleotide-binding</keyword>
<dbReference type="InterPro" id="IPR002474">
    <property type="entry name" value="CarbamoylP_synth_ssu_N"/>
</dbReference>
<evidence type="ECO:0000259" key="14">
    <source>
        <dbReference type="SMART" id="SM01097"/>
    </source>
</evidence>
<dbReference type="PRINTS" id="PR00096">
    <property type="entry name" value="GATASE"/>
</dbReference>
<reference evidence="15" key="1">
    <citation type="submission" date="2007-06" db="EMBL/GenBank/DDBJ databases">
        <title>Complete sequence of Methanococcus aeolicus Nankai-3.</title>
        <authorList>
            <consortium name="US DOE Joint Genome Institute"/>
            <person name="Copeland A."/>
            <person name="Lucas S."/>
            <person name="Lapidus A."/>
            <person name="Barry K."/>
            <person name="Glavina del Rio T."/>
            <person name="Dalin E."/>
            <person name="Tice H."/>
            <person name="Pitluck S."/>
            <person name="Chain P."/>
            <person name="Malfatti S."/>
            <person name="Shin M."/>
            <person name="Vergez L."/>
            <person name="Schmutz J."/>
            <person name="Larimer F."/>
            <person name="Land M."/>
            <person name="Hauser L."/>
            <person name="Kyrpides N."/>
            <person name="Lykidis A."/>
            <person name="Sieprawska-Lupa M."/>
            <person name="Whitman W.B."/>
            <person name="Richardson P."/>
        </authorList>
    </citation>
    <scope>NUCLEOTIDE SEQUENCE [LARGE SCALE GENOMIC DNA]</scope>
    <source>
        <strain evidence="15">Nankai-3</strain>
    </source>
</reference>
<dbReference type="PRINTS" id="PR00099">
    <property type="entry name" value="CPSGATASE"/>
</dbReference>
<dbReference type="InterPro" id="IPR050472">
    <property type="entry name" value="Anth_synth/Amidotransfase"/>
</dbReference>
<feature type="binding site" evidence="13">
    <location>
        <position position="293"/>
    </location>
    <ligand>
        <name>L-glutamine</name>
        <dbReference type="ChEBI" id="CHEBI:58359"/>
    </ligand>
</feature>
<keyword evidence="5 13" id="KW-0436">Ligase</keyword>
<dbReference type="SUPFAM" id="SSF52317">
    <property type="entry name" value="Class I glutamine amidotransferase-like"/>
    <property type="match status" value="1"/>
</dbReference>
<evidence type="ECO:0000256" key="7">
    <source>
        <dbReference type="ARBA" id="ARBA00022741"/>
    </source>
</evidence>
<comment type="pathway">
    <text evidence="2 13">Amino-acid biosynthesis; L-arginine biosynthesis; carbamoyl phosphate from bicarbonate: step 1/1.</text>
</comment>
<comment type="catalytic activity">
    <reaction evidence="12 13">
        <text>L-glutamine + H2O = L-glutamate + NH4(+)</text>
        <dbReference type="Rhea" id="RHEA:15889"/>
        <dbReference type="ChEBI" id="CHEBI:15377"/>
        <dbReference type="ChEBI" id="CHEBI:28938"/>
        <dbReference type="ChEBI" id="CHEBI:29985"/>
        <dbReference type="ChEBI" id="CHEBI:58359"/>
    </reaction>
</comment>
<feature type="active site" evidence="13">
    <location>
        <position position="335"/>
    </location>
</feature>
<accession>A6UU80</accession>
<dbReference type="InterPro" id="IPR036480">
    <property type="entry name" value="CarbP_synth_ssu_N_sf"/>
</dbReference>
<feature type="binding site" evidence="13">
    <location>
        <position position="255"/>
    </location>
    <ligand>
        <name>L-glutamine</name>
        <dbReference type="ChEBI" id="CHEBI:58359"/>
    </ligand>
</feature>
<dbReference type="UniPathway" id="UPA00068">
    <property type="reaction ID" value="UER00171"/>
</dbReference>
<comment type="subunit">
    <text evidence="13">Composed of two chains; the small (or glutamine) chain promotes the hydrolysis of glutamine to ammonia, which is used by the large (or ammonia) chain to synthesize carbamoyl phosphate. Tetramer of heterodimers (alpha,beta)4.</text>
</comment>
<evidence type="ECO:0000256" key="8">
    <source>
        <dbReference type="ARBA" id="ARBA00022840"/>
    </source>
</evidence>
<evidence type="ECO:0000313" key="15">
    <source>
        <dbReference type="EMBL" id="ABR56052.1"/>
    </source>
</evidence>
<dbReference type="EMBL" id="CP000743">
    <property type="protein sequence ID" value="ABR56052.1"/>
    <property type="molecule type" value="Genomic_DNA"/>
</dbReference>
<dbReference type="CDD" id="cd01744">
    <property type="entry name" value="GATase1_CPSase"/>
    <property type="match status" value="1"/>
</dbReference>
<feature type="domain" description="Carbamoyl-phosphate synthase small subunit N-terminal" evidence="14">
    <location>
        <begin position="2"/>
        <end position="132"/>
    </location>
</feature>
<feature type="region of interest" description="CPSase" evidence="13">
    <location>
        <begin position="1"/>
        <end position="174"/>
    </location>
</feature>
<feature type="binding site" evidence="13">
    <location>
        <position position="252"/>
    </location>
    <ligand>
        <name>L-glutamine</name>
        <dbReference type="ChEBI" id="CHEBI:58359"/>
    </ligand>
</feature>
<feature type="binding site" evidence="13">
    <location>
        <position position="296"/>
    </location>
    <ligand>
        <name>L-glutamine</name>
        <dbReference type="ChEBI" id="CHEBI:58359"/>
    </ligand>
</feature>
<dbReference type="PROSITE" id="PS51273">
    <property type="entry name" value="GATASE_TYPE_1"/>
    <property type="match status" value="1"/>
</dbReference>
<evidence type="ECO:0000256" key="2">
    <source>
        <dbReference type="ARBA" id="ARBA00005077"/>
    </source>
</evidence>
<dbReference type="eggNOG" id="arCOG00064">
    <property type="taxonomic scope" value="Archaea"/>
</dbReference>
<dbReference type="GeneID" id="5326303"/>
<dbReference type="UniPathway" id="UPA00070">
    <property type="reaction ID" value="UER00115"/>
</dbReference>
<dbReference type="AlphaFoldDB" id="A6UU80"/>
<dbReference type="InterPro" id="IPR029062">
    <property type="entry name" value="Class_I_gatase-like"/>
</dbReference>
<sequence>MTKAKLILEDGTVMQGKGFGAEGVAVGEIIFCTGMTGYVEALTDPSYKGQILTMTYPLIGNYGVNEEWFESDGIKVGGFVVKENCLTPSHHKSKKNLDEFLKEYDVCGISDLDTRKLTKKIRTYGAMKAVIAVGDIEIDNEELLKKVKLHKNISELNLVSDVCVKNPIILGGGKKTVVLIDCGVKKSIVNQLIDKNINLVIVPYNTSYKDILEYNPNGVFISNGPGDPAVLKETINTVKNLIGKVPIYGICLGHQIISLALGAKTRKLKFGHHGLNQPIKDLENGRVYITSQNHNFAVSDLPDCMDITQINLNDNSIEGIKHKELPIVGVQYHPEAKPGPHDTYGFFDDFNKIIKQY</sequence>
<proteinExistence type="inferred from homology"/>
<dbReference type="OrthoDB" id="7675at2157"/>
<keyword evidence="4 13" id="KW-0055">Arginine biosynthesis</keyword>
<evidence type="ECO:0000256" key="1">
    <source>
        <dbReference type="ARBA" id="ARBA00004812"/>
    </source>
</evidence>
<dbReference type="SUPFAM" id="SSF52021">
    <property type="entry name" value="Carbamoyl phosphate synthetase, small subunit N-terminal domain"/>
    <property type="match status" value="1"/>
</dbReference>
<dbReference type="FunFam" id="3.50.30.20:FF:000001">
    <property type="entry name" value="Carbamoyl-phosphate synthase small chain"/>
    <property type="match status" value="1"/>
</dbReference>
<keyword evidence="6 13" id="KW-0028">Amino-acid biosynthesis</keyword>
<dbReference type="InterPro" id="IPR035686">
    <property type="entry name" value="CPSase_GATase1"/>
</dbReference>
<organism evidence="15 16">
    <name type="scientific">Methanococcus aeolicus (strain ATCC BAA-1280 / DSM 17508 / OCM 812 / Nankai-3)</name>
    <dbReference type="NCBI Taxonomy" id="419665"/>
    <lineage>
        <taxon>Archaea</taxon>
        <taxon>Methanobacteriati</taxon>
        <taxon>Methanobacteriota</taxon>
        <taxon>Methanomada group</taxon>
        <taxon>Methanococci</taxon>
        <taxon>Methanococcales</taxon>
        <taxon>Methanococcaceae</taxon>
        <taxon>Methanococcus</taxon>
    </lineage>
</organism>
<name>A6UU80_META3</name>
<dbReference type="KEGG" id="mae:Maeo_0466"/>
<evidence type="ECO:0000256" key="4">
    <source>
        <dbReference type="ARBA" id="ARBA00022571"/>
    </source>
</evidence>
<keyword evidence="8 13" id="KW-0067">ATP-binding</keyword>
<dbReference type="PANTHER" id="PTHR43418:SF7">
    <property type="entry name" value="CARBAMOYL-PHOSPHATE SYNTHASE SMALL CHAIN"/>
    <property type="match status" value="1"/>
</dbReference>
<dbReference type="Proteomes" id="UP000001106">
    <property type="component" value="Chromosome"/>
</dbReference>
<evidence type="ECO:0000256" key="3">
    <source>
        <dbReference type="ARBA" id="ARBA00007800"/>
    </source>
</evidence>
<dbReference type="GO" id="GO:0005524">
    <property type="term" value="F:ATP binding"/>
    <property type="evidence" value="ECO:0007669"/>
    <property type="project" value="UniProtKB-UniRule"/>
</dbReference>
<dbReference type="GO" id="GO:0044205">
    <property type="term" value="P:'de novo' UMP biosynthetic process"/>
    <property type="evidence" value="ECO:0007669"/>
    <property type="project" value="UniProtKB-UniRule"/>
</dbReference>
<comment type="pathway">
    <text evidence="1 13">Pyrimidine metabolism; UMP biosynthesis via de novo pathway; (S)-dihydroorotate from bicarbonate: step 1/3.</text>
</comment>
<dbReference type="STRING" id="419665.Maeo_0466"/>
<comment type="similarity">
    <text evidence="3 13">Belongs to the CarA family.</text>
</comment>
<dbReference type="NCBIfam" id="NF009475">
    <property type="entry name" value="PRK12838.1"/>
    <property type="match status" value="1"/>
</dbReference>
<evidence type="ECO:0000313" key="16">
    <source>
        <dbReference type="Proteomes" id="UP000001106"/>
    </source>
</evidence>
<protein>
    <recommendedName>
        <fullName evidence="13">Carbamoyl phosphate synthase small chain</fullName>
        <ecNumber evidence="13">6.3.5.5</ecNumber>
    </recommendedName>
    <alternativeName>
        <fullName evidence="13">Carbamoyl phosphate synthetase glutamine chain</fullName>
    </alternativeName>
</protein>
<dbReference type="Gene3D" id="3.50.30.20">
    <property type="entry name" value="Carbamoyl-phosphate synthase small subunit, N-terminal domain"/>
    <property type="match status" value="1"/>
</dbReference>
<keyword evidence="16" id="KW-1185">Reference proteome</keyword>
<feature type="binding site" evidence="13">
    <location>
        <position position="46"/>
    </location>
    <ligand>
        <name>L-glutamine</name>
        <dbReference type="ChEBI" id="CHEBI:58359"/>
    </ligand>
</feature>
<dbReference type="Pfam" id="PF00988">
    <property type="entry name" value="CPSase_sm_chain"/>
    <property type="match status" value="1"/>
</dbReference>
<comment type="function">
    <text evidence="13">Small subunit of the glutamine-dependent carbamoyl phosphate synthetase (CPSase). CPSase catalyzes the formation of carbamoyl phosphate from the ammonia moiety of glutamine, carbonate, and phosphate donated by ATP, constituting the first step of 2 biosynthetic pathways, one leading to arginine and/or urea and the other to pyrimidine nucleotides. The small subunit (glutamine amidotransferase) binds and cleaves glutamine to supply the large subunit with the substrate ammonia.</text>
</comment>